<keyword evidence="2" id="KW-0472">Membrane</keyword>
<feature type="region of interest" description="Disordered" evidence="1">
    <location>
        <begin position="330"/>
        <end position="360"/>
    </location>
</feature>
<dbReference type="AlphaFoldDB" id="A0A0F9S779"/>
<feature type="compositionally biased region" description="Basic and acidic residues" evidence="1">
    <location>
        <begin position="341"/>
        <end position="360"/>
    </location>
</feature>
<comment type="caution">
    <text evidence="3">The sequence shown here is derived from an EMBL/GenBank/DDBJ whole genome shotgun (WGS) entry which is preliminary data.</text>
</comment>
<accession>A0A0F9S779</accession>
<dbReference type="SUPFAM" id="SSF57903">
    <property type="entry name" value="FYVE/PHD zinc finger"/>
    <property type="match status" value="1"/>
</dbReference>
<name>A0A0F9S779_9ZZZZ</name>
<feature type="transmembrane region" description="Helical" evidence="2">
    <location>
        <begin position="195"/>
        <end position="217"/>
    </location>
</feature>
<evidence type="ECO:0000256" key="1">
    <source>
        <dbReference type="SAM" id="MobiDB-lite"/>
    </source>
</evidence>
<dbReference type="InterPro" id="IPR011011">
    <property type="entry name" value="Znf_FYVE_PHD"/>
</dbReference>
<proteinExistence type="predicted"/>
<organism evidence="3">
    <name type="scientific">marine sediment metagenome</name>
    <dbReference type="NCBI Taxonomy" id="412755"/>
    <lineage>
        <taxon>unclassified sequences</taxon>
        <taxon>metagenomes</taxon>
        <taxon>ecological metagenomes</taxon>
    </lineage>
</organism>
<feature type="transmembrane region" description="Helical" evidence="2">
    <location>
        <begin position="162"/>
        <end position="183"/>
    </location>
</feature>
<feature type="transmembrane region" description="Helical" evidence="2">
    <location>
        <begin position="105"/>
        <end position="123"/>
    </location>
</feature>
<sequence>MMLGFGSYFIGLTFQRLFGGYLGHFFVEGTFTNYMWIGSFDPPGDIFQLLFKIDYILWAIGAAMFILAFEIGIKKTKYILTIIQIPLIILIIILPYGMARNIQRYFMYPFSTTIIIASIVLIGKWSRFELKAISSMLFFGVVFLMMSSALVSKSVKELNIPIMLYLSPIFFIIGALVVMLPLVIDLKSISHMLRFLSICGIFTIITMVLLEIFLIYLLELANVILYIFILVVVIFLEVKIIKDTKSYREEEAQVTGPIILEMFTKPQKITEEDVTVSIEKKICLVCKNKISGLNYICSDCGTFYCTKCSNALSDLENVCWACNTPIDISKPYTPFETEDESSSKDKKSKKGKETIKQIAK</sequence>
<feature type="transmembrane region" description="Helical" evidence="2">
    <location>
        <begin position="55"/>
        <end position="73"/>
    </location>
</feature>
<reference evidence="3" key="1">
    <citation type="journal article" date="2015" name="Nature">
        <title>Complex archaea that bridge the gap between prokaryotes and eukaryotes.</title>
        <authorList>
            <person name="Spang A."/>
            <person name="Saw J.H."/>
            <person name="Jorgensen S.L."/>
            <person name="Zaremba-Niedzwiedzka K."/>
            <person name="Martijn J."/>
            <person name="Lind A.E."/>
            <person name="van Eijk R."/>
            <person name="Schleper C."/>
            <person name="Guy L."/>
            <person name="Ettema T.J."/>
        </authorList>
    </citation>
    <scope>NUCLEOTIDE SEQUENCE</scope>
</reference>
<gene>
    <name evidence="3" type="ORF">LCGC14_0507160</name>
</gene>
<evidence type="ECO:0000313" key="3">
    <source>
        <dbReference type="EMBL" id="KKN62904.1"/>
    </source>
</evidence>
<protein>
    <submittedName>
        <fullName evidence="3">Uncharacterized protein</fullName>
    </submittedName>
</protein>
<feature type="transmembrane region" description="Helical" evidence="2">
    <location>
        <begin position="223"/>
        <end position="241"/>
    </location>
</feature>
<evidence type="ECO:0000256" key="2">
    <source>
        <dbReference type="SAM" id="Phobius"/>
    </source>
</evidence>
<feature type="transmembrane region" description="Helical" evidence="2">
    <location>
        <begin position="78"/>
        <end position="99"/>
    </location>
</feature>
<feature type="transmembrane region" description="Helical" evidence="2">
    <location>
        <begin position="130"/>
        <end position="150"/>
    </location>
</feature>
<dbReference type="EMBL" id="LAZR01000608">
    <property type="protein sequence ID" value="KKN62904.1"/>
    <property type="molecule type" value="Genomic_DNA"/>
</dbReference>
<keyword evidence="2" id="KW-0812">Transmembrane</keyword>
<keyword evidence="2" id="KW-1133">Transmembrane helix</keyword>